<evidence type="ECO:0000256" key="8">
    <source>
        <dbReference type="ARBA" id="ARBA00022741"/>
    </source>
</evidence>
<evidence type="ECO:0000256" key="7">
    <source>
        <dbReference type="ARBA" id="ARBA00022692"/>
    </source>
</evidence>
<accession>A0AAV5VUQ8</accession>
<comment type="pathway">
    <text evidence="2">Protein modification; protein glycosylation.</text>
</comment>
<keyword evidence="6" id="KW-0808">Transferase</keyword>
<reference evidence="14" key="1">
    <citation type="submission" date="2023-10" db="EMBL/GenBank/DDBJ databases">
        <title>Genome assembly of Pristionchus species.</title>
        <authorList>
            <person name="Yoshida K."/>
            <person name="Sommer R.J."/>
        </authorList>
    </citation>
    <scope>NUCLEOTIDE SEQUENCE</scope>
    <source>
        <strain evidence="14">RS5133</strain>
    </source>
</reference>
<evidence type="ECO:0000256" key="2">
    <source>
        <dbReference type="ARBA" id="ARBA00004922"/>
    </source>
</evidence>
<comment type="similarity">
    <text evidence="3">Belongs to the glycosyltransferase 31 family. Beta3-Gal-T subfamily.</text>
</comment>
<dbReference type="InterPro" id="IPR026050">
    <property type="entry name" value="C1GALT1/C1GALT1_chp1"/>
</dbReference>
<protein>
    <recommendedName>
        <fullName evidence="4">N-acetylgalactosaminide beta-1,3-galactosyltransferase</fullName>
        <ecNumber evidence="4">2.4.1.122</ecNumber>
    </recommendedName>
</protein>
<feature type="domain" description="Fringe-like glycosyltransferase" evidence="13">
    <location>
        <begin position="89"/>
        <end position="285"/>
    </location>
</feature>
<dbReference type="Proteomes" id="UP001432322">
    <property type="component" value="Unassembled WGS sequence"/>
</dbReference>
<dbReference type="GO" id="GO:0016263">
    <property type="term" value="F:glycoprotein-N-acetylgalactosamine 3-beta-galactosyltransferase activity"/>
    <property type="evidence" value="ECO:0007669"/>
    <property type="project" value="UniProtKB-EC"/>
</dbReference>
<dbReference type="GO" id="GO:0000166">
    <property type="term" value="F:nucleotide binding"/>
    <property type="evidence" value="ECO:0007669"/>
    <property type="project" value="UniProtKB-KW"/>
</dbReference>
<evidence type="ECO:0000259" key="13">
    <source>
        <dbReference type="Pfam" id="PF02434"/>
    </source>
</evidence>
<evidence type="ECO:0000256" key="6">
    <source>
        <dbReference type="ARBA" id="ARBA00022679"/>
    </source>
</evidence>
<keyword evidence="7 12" id="KW-0812">Transmembrane</keyword>
<evidence type="ECO:0000256" key="12">
    <source>
        <dbReference type="SAM" id="Phobius"/>
    </source>
</evidence>
<evidence type="ECO:0000256" key="9">
    <source>
        <dbReference type="ARBA" id="ARBA00022968"/>
    </source>
</evidence>
<dbReference type="EMBL" id="BTSY01000004">
    <property type="protein sequence ID" value="GMT22270.1"/>
    <property type="molecule type" value="Genomic_DNA"/>
</dbReference>
<evidence type="ECO:0000313" key="14">
    <source>
        <dbReference type="EMBL" id="GMT22270.1"/>
    </source>
</evidence>
<proteinExistence type="inferred from homology"/>
<evidence type="ECO:0000256" key="10">
    <source>
        <dbReference type="ARBA" id="ARBA00022989"/>
    </source>
</evidence>
<dbReference type="Gene3D" id="3.90.550.50">
    <property type="match status" value="1"/>
</dbReference>
<feature type="transmembrane region" description="Helical" evidence="12">
    <location>
        <begin position="21"/>
        <end position="41"/>
    </location>
</feature>
<dbReference type="Pfam" id="PF02434">
    <property type="entry name" value="Fringe"/>
    <property type="match status" value="1"/>
</dbReference>
<keyword evidence="5" id="KW-0328">Glycosyltransferase</keyword>
<sequence length="344" mass="39187">MLPGKMIPPNRANSSGRCSKEVKFCGLFCIIIILQMMYLHWALRRSIVSSGHHYNPSEEVYLPHASFDQIASDIEISDAAQLLPTNGTLFCFVFTAPKYHRTRVPAVASTWLSRCDHGQFFSSKPIDDYGVFSDIFLSKESKNAQVVLHHDIQQAAVPYSTVFKTIPDDYELLFSKTLLALRYTYRTYPDFDWYYKADDDTFVIVEHLRRYLDKLDPSKPHYIGYRLNKHIPRGYHSGGAGYVLSRAAMDAFDKADLYSDRKKCPPCKYEDVGIGRCLASLNIHPKNARNAKGQTLFNPNRPDQVIQSNGSDSVAADSISFHHLSPQQILNLQLFTYSIERPTK</sequence>
<comment type="caution">
    <text evidence="14">The sequence shown here is derived from an EMBL/GenBank/DDBJ whole genome shotgun (WGS) entry which is preliminary data.</text>
</comment>
<gene>
    <name evidence="14" type="ORF">PFISCL1PPCAC_13567</name>
</gene>
<evidence type="ECO:0000256" key="4">
    <source>
        <dbReference type="ARBA" id="ARBA00012557"/>
    </source>
</evidence>
<dbReference type="GO" id="GO:0016020">
    <property type="term" value="C:membrane"/>
    <property type="evidence" value="ECO:0007669"/>
    <property type="project" value="UniProtKB-SubCell"/>
</dbReference>
<keyword evidence="10 12" id="KW-1133">Transmembrane helix</keyword>
<evidence type="ECO:0000256" key="1">
    <source>
        <dbReference type="ARBA" id="ARBA00004606"/>
    </source>
</evidence>
<dbReference type="EC" id="2.4.1.122" evidence="4"/>
<evidence type="ECO:0000256" key="5">
    <source>
        <dbReference type="ARBA" id="ARBA00022676"/>
    </source>
</evidence>
<dbReference type="PANTHER" id="PTHR23033">
    <property type="entry name" value="BETA1,3-GALACTOSYLTRANSFERASE"/>
    <property type="match status" value="1"/>
</dbReference>
<keyword evidence="8" id="KW-0547">Nucleotide-binding</keyword>
<dbReference type="AlphaFoldDB" id="A0AAV5VUQ8"/>
<name>A0AAV5VUQ8_9BILA</name>
<dbReference type="PANTHER" id="PTHR23033:SF12">
    <property type="entry name" value="GLYCOPROTEIN-N-ACETYLGALACTOSAMINE 3-BETA-GALACTOSYLTRANSFERASE 1-RELATED"/>
    <property type="match status" value="1"/>
</dbReference>
<comment type="subcellular location">
    <subcellularLocation>
        <location evidence="1">Membrane</location>
        <topology evidence="1">Single-pass type II membrane protein</topology>
    </subcellularLocation>
</comment>
<evidence type="ECO:0000256" key="3">
    <source>
        <dbReference type="ARBA" id="ARBA00006462"/>
    </source>
</evidence>
<evidence type="ECO:0000313" key="15">
    <source>
        <dbReference type="Proteomes" id="UP001432322"/>
    </source>
</evidence>
<keyword evidence="15" id="KW-1185">Reference proteome</keyword>
<keyword evidence="9" id="KW-0735">Signal-anchor</keyword>
<evidence type="ECO:0000256" key="11">
    <source>
        <dbReference type="ARBA" id="ARBA00023136"/>
    </source>
</evidence>
<dbReference type="InterPro" id="IPR003378">
    <property type="entry name" value="Fringe-like_glycosylTrfase"/>
</dbReference>
<organism evidence="14 15">
    <name type="scientific">Pristionchus fissidentatus</name>
    <dbReference type="NCBI Taxonomy" id="1538716"/>
    <lineage>
        <taxon>Eukaryota</taxon>
        <taxon>Metazoa</taxon>
        <taxon>Ecdysozoa</taxon>
        <taxon>Nematoda</taxon>
        <taxon>Chromadorea</taxon>
        <taxon>Rhabditida</taxon>
        <taxon>Rhabditina</taxon>
        <taxon>Diplogasteromorpha</taxon>
        <taxon>Diplogasteroidea</taxon>
        <taxon>Neodiplogasteridae</taxon>
        <taxon>Pristionchus</taxon>
    </lineage>
</organism>
<keyword evidence="11 12" id="KW-0472">Membrane</keyword>